<feature type="repeat" description="TPR" evidence="9">
    <location>
        <begin position="20"/>
        <end position="53"/>
    </location>
</feature>
<dbReference type="Pfam" id="PF00226">
    <property type="entry name" value="DnaJ"/>
    <property type="match status" value="1"/>
</dbReference>
<dbReference type="SUPFAM" id="SSF46565">
    <property type="entry name" value="Chaperone J-domain"/>
    <property type="match status" value="1"/>
</dbReference>
<dbReference type="InterPro" id="IPR042858">
    <property type="entry name" value="DNAJC8"/>
</dbReference>
<gene>
    <name evidence="12" type="primary">AlNc14C306G10446</name>
    <name evidence="12" type="ORF">ALNC14_117310</name>
</gene>
<keyword evidence="4 9" id="KW-0802">TPR repeat</keyword>
<proteinExistence type="predicted"/>
<dbReference type="Gene3D" id="1.25.40.10">
    <property type="entry name" value="Tetratricopeptide repeat domain"/>
    <property type="match status" value="1"/>
</dbReference>
<comment type="subcellular location">
    <subcellularLocation>
        <location evidence="1">Cytoplasm</location>
    </subcellularLocation>
</comment>
<comment type="subunit">
    <text evidence="6">Monomer. Homodimer. Forms a complex composed of HOP and chaperones HSP70 and HSP90; the interaction is stronger in the absence of ATP. Interacts (via TPR 1, 2, 3, 7, 8 and 9 repeats) with HSP70 (via C-terminus); the interaction is direct and is stronger in the absence of ATP. Interacts (via TPR 4, 5 and 6 repeats) with HSP90 (via C-terminus); the interaction is direct.</text>
</comment>
<evidence type="ECO:0000256" key="7">
    <source>
        <dbReference type="ARBA" id="ARBA00074766"/>
    </source>
</evidence>
<dbReference type="AlphaFoldDB" id="F0WVY5"/>
<keyword evidence="2" id="KW-0963">Cytoplasm</keyword>
<dbReference type="InterPro" id="IPR018253">
    <property type="entry name" value="DnaJ_domain_CS"/>
</dbReference>
<organism evidence="12">
    <name type="scientific">Albugo laibachii Nc14</name>
    <dbReference type="NCBI Taxonomy" id="890382"/>
    <lineage>
        <taxon>Eukaryota</taxon>
        <taxon>Sar</taxon>
        <taxon>Stramenopiles</taxon>
        <taxon>Oomycota</taxon>
        <taxon>Peronosporomycetes</taxon>
        <taxon>Albuginales</taxon>
        <taxon>Albuginaceae</taxon>
        <taxon>Albugo</taxon>
    </lineage>
</organism>
<dbReference type="InterPro" id="IPR001623">
    <property type="entry name" value="DnaJ_domain"/>
</dbReference>
<feature type="compositionally biased region" description="Polar residues" evidence="10">
    <location>
        <begin position="147"/>
        <end position="170"/>
    </location>
</feature>
<evidence type="ECO:0000256" key="10">
    <source>
        <dbReference type="SAM" id="MobiDB-lite"/>
    </source>
</evidence>
<dbReference type="InterPro" id="IPR019734">
    <property type="entry name" value="TPR_rpt"/>
</dbReference>
<dbReference type="SMART" id="SM00028">
    <property type="entry name" value="TPR"/>
    <property type="match status" value="3"/>
</dbReference>
<evidence type="ECO:0000256" key="3">
    <source>
        <dbReference type="ARBA" id="ARBA00022737"/>
    </source>
</evidence>
<evidence type="ECO:0000256" key="1">
    <source>
        <dbReference type="ARBA" id="ARBA00004496"/>
    </source>
</evidence>
<feature type="region of interest" description="Disordered" evidence="10">
    <location>
        <begin position="382"/>
        <end position="413"/>
    </location>
</feature>
<name>F0WVY5_9STRA</name>
<dbReference type="SMART" id="SM00271">
    <property type="entry name" value="DnaJ"/>
    <property type="match status" value="1"/>
</dbReference>
<dbReference type="InterPro" id="IPR036869">
    <property type="entry name" value="J_dom_sf"/>
</dbReference>
<dbReference type="PROSITE" id="PS50005">
    <property type="entry name" value="TPR"/>
    <property type="match status" value="2"/>
</dbReference>
<dbReference type="FunFam" id="1.25.40.10:FF:000020">
    <property type="entry name" value="Stress-induced phosphoprotein 1"/>
    <property type="match status" value="1"/>
</dbReference>
<evidence type="ECO:0000259" key="11">
    <source>
        <dbReference type="PROSITE" id="PS50076"/>
    </source>
</evidence>
<evidence type="ECO:0000256" key="9">
    <source>
        <dbReference type="PROSITE-ProRule" id="PRU00339"/>
    </source>
</evidence>
<dbReference type="CDD" id="cd06257">
    <property type="entry name" value="DnaJ"/>
    <property type="match status" value="1"/>
</dbReference>
<dbReference type="Gene3D" id="1.10.287.110">
    <property type="entry name" value="DnaJ domain"/>
    <property type="match status" value="1"/>
</dbReference>
<dbReference type="PANTHER" id="PTHR15606:SF4">
    <property type="entry name" value="DNAJ HOMOLOG SUBFAMILY C MEMBER 8"/>
    <property type="match status" value="1"/>
</dbReference>
<reference evidence="12" key="2">
    <citation type="submission" date="2011-02" db="EMBL/GenBank/DDBJ databases">
        <authorList>
            <person name="MacLean D."/>
        </authorList>
    </citation>
    <scope>NUCLEOTIDE SEQUENCE</scope>
</reference>
<dbReference type="SUPFAM" id="SSF48452">
    <property type="entry name" value="TPR-like"/>
    <property type="match status" value="1"/>
</dbReference>
<evidence type="ECO:0000256" key="6">
    <source>
        <dbReference type="ARBA" id="ARBA00066016"/>
    </source>
</evidence>
<dbReference type="Pfam" id="PF13414">
    <property type="entry name" value="TPR_11"/>
    <property type="match status" value="1"/>
</dbReference>
<dbReference type="PANTHER" id="PTHR15606">
    <property type="entry name" value="DNAJ HOMOLOG SUBFAMILY C MEMBER 8/LIPOPOLYSACCHARIDE SPECIFIC RESPONSE-7-RELATED"/>
    <property type="match status" value="1"/>
</dbReference>
<reference evidence="12" key="1">
    <citation type="journal article" date="2011" name="PLoS Biol.">
        <title>Gene gain and loss during evolution of obligate parasitism in the white rust pathogen of Arabidopsis thaliana.</title>
        <authorList>
            <person name="Kemen E."/>
            <person name="Gardiner A."/>
            <person name="Schultz-Larsen T."/>
            <person name="Kemen A.C."/>
            <person name="Balmuth A.L."/>
            <person name="Robert-Seilaniantz A."/>
            <person name="Bailey K."/>
            <person name="Holub E."/>
            <person name="Studholme D.J."/>
            <person name="Maclean D."/>
            <person name="Jones J.D."/>
        </authorList>
    </citation>
    <scope>NUCLEOTIDE SEQUENCE</scope>
</reference>
<accession>F0WVY5</accession>
<dbReference type="GO" id="GO:0005737">
    <property type="term" value="C:cytoplasm"/>
    <property type="evidence" value="ECO:0007669"/>
    <property type="project" value="UniProtKB-SubCell"/>
</dbReference>
<keyword evidence="3" id="KW-0677">Repeat</keyword>
<sequence>MTGTEEEVSSSITSEAFLQAENFKAQGNEYLKNKEYLHAIESYTNAIDLNPDNAIYYSNRSAAFLSLGDARSKALRDAEKCIELHPKWWKGYSRKGAAEHALGRFDDARATYLKGLQFDPENASGLAKAAEEVYKAGQEHYERQRKLSQQQESTNSVPVQEIASSDTASSVKEDPENELLTEFMSEVGKLEQEKGRKKKLMSNIDFGTSEGQLVRLLQPHFQWINLNPYRVLMLEPEATEDDIKQHYRKISTLVHPDKCFHPQAREAFEEVKKAYNVLLNTDRRKTFSQLILNTRTQVEKEKRQKLKKGVSDLEPLDQAIEKGVLKAFADMEKRRLNIQKREVAQRRREAFQNEKEELKLTEGFKREKSWAQEDRRENRVGNWRDFQKVNKRRKEGDLHVRKGETRGDDTQIGVADNEAYKKAWR</sequence>
<dbReference type="PRINTS" id="PR00625">
    <property type="entry name" value="JDOMAIN"/>
</dbReference>
<dbReference type="GO" id="GO:0005634">
    <property type="term" value="C:nucleus"/>
    <property type="evidence" value="ECO:0007669"/>
    <property type="project" value="TreeGrafter"/>
</dbReference>
<keyword evidence="12" id="KW-0346">Stress response</keyword>
<evidence type="ECO:0000256" key="5">
    <source>
        <dbReference type="ARBA" id="ARBA00056105"/>
    </source>
</evidence>
<feature type="domain" description="J" evidence="11">
    <location>
        <begin position="227"/>
        <end position="291"/>
    </location>
</feature>
<comment type="function">
    <text evidence="5">Acts as a co-chaperone and mediates the association of the chaperones HSP70 and HSP90 probably facilitating substrate transfer from HSP70 to HSP90. Stimulates HSP70 ATPase activity and, in contrast, inhibits HSP90 ATPase activity.</text>
</comment>
<feature type="compositionally biased region" description="Basic and acidic residues" evidence="10">
    <location>
        <begin position="394"/>
        <end position="409"/>
    </location>
</feature>
<evidence type="ECO:0000313" key="12">
    <source>
        <dbReference type="EMBL" id="CCA25587.1"/>
    </source>
</evidence>
<dbReference type="PROSITE" id="PS50076">
    <property type="entry name" value="DNAJ_2"/>
    <property type="match status" value="1"/>
</dbReference>
<dbReference type="EMBL" id="FR824351">
    <property type="protein sequence ID" value="CCA25587.1"/>
    <property type="molecule type" value="Genomic_DNA"/>
</dbReference>
<dbReference type="InterPro" id="IPR011990">
    <property type="entry name" value="TPR-like_helical_dom_sf"/>
</dbReference>
<evidence type="ECO:0000256" key="2">
    <source>
        <dbReference type="ARBA" id="ARBA00022490"/>
    </source>
</evidence>
<evidence type="ECO:0000256" key="4">
    <source>
        <dbReference type="ARBA" id="ARBA00022803"/>
    </source>
</evidence>
<feature type="repeat" description="TPR" evidence="9">
    <location>
        <begin position="89"/>
        <end position="122"/>
    </location>
</feature>
<dbReference type="PROSITE" id="PS00636">
    <property type="entry name" value="DNAJ_1"/>
    <property type="match status" value="1"/>
</dbReference>
<protein>
    <recommendedName>
        <fullName evidence="7">Hsp70-Hsp90 organising protein</fullName>
    </recommendedName>
    <alternativeName>
        <fullName evidence="8">Stress-inducible protein 1</fullName>
    </alternativeName>
</protein>
<feature type="region of interest" description="Disordered" evidence="10">
    <location>
        <begin position="140"/>
        <end position="176"/>
    </location>
</feature>
<evidence type="ECO:0000256" key="8">
    <source>
        <dbReference type="ARBA" id="ARBA00076447"/>
    </source>
</evidence>
<dbReference type="HOGENOM" id="CLU_055927_0_0_1"/>